<dbReference type="Gene3D" id="1.20.1290.10">
    <property type="entry name" value="AhpD-like"/>
    <property type="match status" value="1"/>
</dbReference>
<accession>A0A7X1NIJ9</accession>
<dbReference type="PANTHER" id="PTHR35446">
    <property type="entry name" value="SI:CH211-175M2.5"/>
    <property type="match status" value="1"/>
</dbReference>
<protein>
    <submittedName>
        <fullName evidence="2">Carboxymuconolactone decarboxylase family protein</fullName>
    </submittedName>
</protein>
<evidence type="ECO:0000259" key="1">
    <source>
        <dbReference type="Pfam" id="PF02627"/>
    </source>
</evidence>
<dbReference type="SUPFAM" id="SSF69118">
    <property type="entry name" value="AhpD-like"/>
    <property type="match status" value="1"/>
</dbReference>
<dbReference type="EMBL" id="WHNP01000073">
    <property type="protein sequence ID" value="MPW22652.1"/>
    <property type="molecule type" value="Genomic_DNA"/>
</dbReference>
<dbReference type="PANTHER" id="PTHR35446:SF3">
    <property type="entry name" value="CMD DOMAIN-CONTAINING PROTEIN"/>
    <property type="match status" value="1"/>
</dbReference>
<dbReference type="Proteomes" id="UP000484381">
    <property type="component" value="Unassembled WGS sequence"/>
</dbReference>
<gene>
    <name evidence="2" type="ORF">GCT13_39040</name>
</gene>
<evidence type="ECO:0000313" key="2">
    <source>
        <dbReference type="EMBL" id="MPW22652.1"/>
    </source>
</evidence>
<dbReference type="GO" id="GO:0051920">
    <property type="term" value="F:peroxiredoxin activity"/>
    <property type="evidence" value="ECO:0007669"/>
    <property type="project" value="InterPro"/>
</dbReference>
<comment type="caution">
    <text evidence="2">The sequence shown here is derived from an EMBL/GenBank/DDBJ whole genome shotgun (WGS) entry which is preliminary data.</text>
</comment>
<dbReference type="Pfam" id="PF02627">
    <property type="entry name" value="CMD"/>
    <property type="match status" value="1"/>
</dbReference>
<evidence type="ECO:0000313" key="3">
    <source>
        <dbReference type="Proteomes" id="UP000484381"/>
    </source>
</evidence>
<reference evidence="2 3" key="1">
    <citation type="submission" date="2019-10" db="EMBL/GenBank/DDBJ databases">
        <title>Paraburkholderia sp. isolated from nodules of Mimosa pudica from Brazilian Atlantic Forest soils.</title>
        <authorList>
            <person name="Paulitsch F."/>
            <person name="Hungria M."/>
            <person name="Dall'Agnol R."/>
        </authorList>
    </citation>
    <scope>NUCLEOTIDE SEQUENCE [LARGE SCALE GENOMIC DNA]</scope>
    <source>
        <strain evidence="2 3">CNPSo 3157</strain>
    </source>
</reference>
<organism evidence="2 3">
    <name type="scientific">Paraburkholderia franconis</name>
    <dbReference type="NCBI Taxonomy" id="2654983"/>
    <lineage>
        <taxon>Bacteria</taxon>
        <taxon>Pseudomonadati</taxon>
        <taxon>Pseudomonadota</taxon>
        <taxon>Betaproteobacteria</taxon>
        <taxon>Burkholderiales</taxon>
        <taxon>Burkholderiaceae</taxon>
        <taxon>Paraburkholderia</taxon>
    </lineage>
</organism>
<dbReference type="InterPro" id="IPR029032">
    <property type="entry name" value="AhpD-like"/>
</dbReference>
<sequence length="182" mass="20043">MAHNAIPSHTQSPVDSQVTLDSFEKLFGFVPNIFSVMAQSPHALAAFKGLQIPLEKTLDAAMRDRIAIAVSEVNGCDYTVRAHSFIGSQFSKLDVAEIQMNRYGKSGDLKIEAAVHFAKKVAETRGKVKGSDLQQVRDAGWTDAQVIEIIARVAQFLYINFLNNVFQTEIDFPALETIADEA</sequence>
<dbReference type="InterPro" id="IPR003779">
    <property type="entry name" value="CMD-like"/>
</dbReference>
<proteinExistence type="predicted"/>
<keyword evidence="3" id="KW-1185">Reference proteome</keyword>
<name>A0A7X1NIJ9_9BURK</name>
<dbReference type="RefSeq" id="WP_152767269.1">
    <property type="nucleotide sequence ID" value="NZ_WHNP01000073.1"/>
</dbReference>
<feature type="domain" description="Carboxymuconolactone decarboxylase-like" evidence="1">
    <location>
        <begin position="41"/>
        <end position="118"/>
    </location>
</feature>
<dbReference type="AlphaFoldDB" id="A0A7X1NIJ9"/>